<gene>
    <name evidence="1" type="ORF">HMPREF0673_02413</name>
</gene>
<dbReference type="Proteomes" id="UP000004407">
    <property type="component" value="Unassembled WGS sequence"/>
</dbReference>
<protein>
    <submittedName>
        <fullName evidence="1">Uncharacterized protein</fullName>
    </submittedName>
</protein>
<dbReference type="HOGENOM" id="CLU_2864136_0_0_10"/>
<accession>G6B0K5</accession>
<dbReference type="EMBL" id="AFZZ01000204">
    <property type="protein sequence ID" value="EHJ37262.1"/>
    <property type="molecule type" value="Genomic_DNA"/>
</dbReference>
<organism evidence="1 2">
    <name type="scientific">Leyella stercorea DSM 18206</name>
    <dbReference type="NCBI Taxonomy" id="1002367"/>
    <lineage>
        <taxon>Bacteria</taxon>
        <taxon>Pseudomonadati</taxon>
        <taxon>Bacteroidota</taxon>
        <taxon>Bacteroidia</taxon>
        <taxon>Bacteroidales</taxon>
        <taxon>Prevotellaceae</taxon>
        <taxon>Leyella</taxon>
    </lineage>
</organism>
<proteinExistence type="predicted"/>
<evidence type="ECO:0000313" key="2">
    <source>
        <dbReference type="Proteomes" id="UP000004407"/>
    </source>
</evidence>
<dbReference type="AlphaFoldDB" id="G6B0K5"/>
<sequence length="64" mass="7542">MFSQNIFFIMFAKCYFIIEWCLADKILPQNAQIGTERKDLVLGYKSNYKRIILVQNTPPIVKDL</sequence>
<comment type="caution">
    <text evidence="1">The sequence shown here is derived from an EMBL/GenBank/DDBJ whole genome shotgun (WGS) entry which is preliminary data.</text>
</comment>
<reference evidence="1 2" key="1">
    <citation type="submission" date="2011-08" db="EMBL/GenBank/DDBJ databases">
        <authorList>
            <person name="Weinstock G."/>
            <person name="Sodergren E."/>
            <person name="Clifton S."/>
            <person name="Fulton L."/>
            <person name="Fulton B."/>
            <person name="Courtney L."/>
            <person name="Fronick C."/>
            <person name="Harrison M."/>
            <person name="Strong C."/>
            <person name="Farmer C."/>
            <person name="Delahaunty K."/>
            <person name="Markovic C."/>
            <person name="Hall O."/>
            <person name="Minx P."/>
            <person name="Tomlinson C."/>
            <person name="Mitreva M."/>
            <person name="Hou S."/>
            <person name="Chen J."/>
            <person name="Wollam A."/>
            <person name="Pepin K.H."/>
            <person name="Johnson M."/>
            <person name="Bhonagiri V."/>
            <person name="Zhang X."/>
            <person name="Suruliraj S."/>
            <person name="Warren W."/>
            <person name="Chinwalla A."/>
            <person name="Mardis E.R."/>
            <person name="Wilson R.K."/>
        </authorList>
    </citation>
    <scope>NUCLEOTIDE SEQUENCE [LARGE SCALE GENOMIC DNA]</scope>
    <source>
        <strain evidence="1 2">DSM 18206</strain>
    </source>
</reference>
<name>G6B0K5_9BACT</name>
<evidence type="ECO:0000313" key="1">
    <source>
        <dbReference type="EMBL" id="EHJ37262.1"/>
    </source>
</evidence>